<keyword evidence="2" id="KW-1185">Reference proteome</keyword>
<dbReference type="EMBL" id="CP136890">
    <property type="protein sequence ID" value="WOK93328.1"/>
    <property type="molecule type" value="Genomic_DNA"/>
</dbReference>
<sequence length="70" mass="7717">MSRSGERAETIRGEQIRRVDARSVWVGRSPRCSGETSRLAGVGGEVKWPRVEMGGKWSWDLVCDGVRVAG</sequence>
<name>A0AAQ3JQ95_9LILI</name>
<dbReference type="AlphaFoldDB" id="A0AAQ3JQ95"/>
<accession>A0AAQ3JQ95</accession>
<evidence type="ECO:0000313" key="2">
    <source>
        <dbReference type="Proteomes" id="UP001327560"/>
    </source>
</evidence>
<proteinExistence type="predicted"/>
<protein>
    <submittedName>
        <fullName evidence="1">Uncharacterized protein</fullName>
    </submittedName>
</protein>
<dbReference type="Proteomes" id="UP001327560">
    <property type="component" value="Chromosome 1"/>
</dbReference>
<gene>
    <name evidence="1" type="ORF">Cni_G02025</name>
</gene>
<evidence type="ECO:0000313" key="1">
    <source>
        <dbReference type="EMBL" id="WOK93328.1"/>
    </source>
</evidence>
<organism evidence="1 2">
    <name type="scientific">Canna indica</name>
    <name type="common">Indian-shot</name>
    <dbReference type="NCBI Taxonomy" id="4628"/>
    <lineage>
        <taxon>Eukaryota</taxon>
        <taxon>Viridiplantae</taxon>
        <taxon>Streptophyta</taxon>
        <taxon>Embryophyta</taxon>
        <taxon>Tracheophyta</taxon>
        <taxon>Spermatophyta</taxon>
        <taxon>Magnoliopsida</taxon>
        <taxon>Liliopsida</taxon>
        <taxon>Zingiberales</taxon>
        <taxon>Cannaceae</taxon>
        <taxon>Canna</taxon>
    </lineage>
</organism>
<reference evidence="1 2" key="1">
    <citation type="submission" date="2023-10" db="EMBL/GenBank/DDBJ databases">
        <title>Chromosome-scale genome assembly provides insights into flower coloration mechanisms of Canna indica.</title>
        <authorList>
            <person name="Li C."/>
        </authorList>
    </citation>
    <scope>NUCLEOTIDE SEQUENCE [LARGE SCALE GENOMIC DNA]</scope>
    <source>
        <tissue evidence="1">Flower</tissue>
    </source>
</reference>